<accession>A0ABX7SSH7</accession>
<evidence type="ECO:0000313" key="2">
    <source>
        <dbReference type="EMBL" id="QTD36273.1"/>
    </source>
</evidence>
<reference evidence="2 3" key="1">
    <citation type="submission" date="2021-03" db="EMBL/GenBank/DDBJ databases">
        <title>Complete genome of Polaribacter_sp.G4M1.</title>
        <authorList>
            <person name="Jeong S.W."/>
            <person name="Bae J.W."/>
        </authorList>
    </citation>
    <scope>NUCLEOTIDE SEQUENCE [LARGE SCALE GENOMIC DNA]</scope>
    <source>
        <strain evidence="2 3">G4M1</strain>
    </source>
</reference>
<organism evidence="2 3">
    <name type="scientific">Polaribacter batillariae</name>
    <dbReference type="NCBI Taxonomy" id="2808900"/>
    <lineage>
        <taxon>Bacteria</taxon>
        <taxon>Pseudomonadati</taxon>
        <taxon>Bacteroidota</taxon>
        <taxon>Flavobacteriia</taxon>
        <taxon>Flavobacteriales</taxon>
        <taxon>Flavobacteriaceae</taxon>
    </lineage>
</organism>
<name>A0ABX7SSH7_9FLAO</name>
<dbReference type="EMBL" id="CP071795">
    <property type="protein sequence ID" value="QTD36273.1"/>
    <property type="molecule type" value="Genomic_DNA"/>
</dbReference>
<gene>
    <name evidence="2" type="ORF">JL193_08850</name>
</gene>
<feature type="chain" id="PRO_5045304832" evidence="1">
    <location>
        <begin position="21"/>
        <end position="65"/>
    </location>
</feature>
<keyword evidence="3" id="KW-1185">Reference proteome</keyword>
<evidence type="ECO:0000313" key="3">
    <source>
        <dbReference type="Proteomes" id="UP000663935"/>
    </source>
</evidence>
<evidence type="ECO:0000256" key="1">
    <source>
        <dbReference type="SAM" id="SignalP"/>
    </source>
</evidence>
<dbReference type="RefSeq" id="WP_207970463.1">
    <property type="nucleotide sequence ID" value="NZ_CP071795.1"/>
</dbReference>
<dbReference type="Proteomes" id="UP000663935">
    <property type="component" value="Chromosome"/>
</dbReference>
<keyword evidence="1" id="KW-0732">Signal</keyword>
<feature type="signal peptide" evidence="1">
    <location>
        <begin position="1"/>
        <end position="20"/>
    </location>
</feature>
<sequence length="65" mass="7390">MKKIFLTLALVFATGTMINASSTIEKEVVVGDFDECDTFATVAGKLFQLSYEEEHNWFLYCMDNL</sequence>
<proteinExistence type="predicted"/>
<protein>
    <submittedName>
        <fullName evidence="2">Uncharacterized protein</fullName>
    </submittedName>
</protein>